<comment type="caution">
    <text evidence="3">The sequence shown here is derived from an EMBL/GenBank/DDBJ whole genome shotgun (WGS) entry which is preliminary data.</text>
</comment>
<accession>A0A328C730</accession>
<organism evidence="3 4">
    <name type="scientific">Lujinxingia litoralis</name>
    <dbReference type="NCBI Taxonomy" id="2211119"/>
    <lineage>
        <taxon>Bacteria</taxon>
        <taxon>Deltaproteobacteria</taxon>
        <taxon>Bradymonadales</taxon>
        <taxon>Lujinxingiaceae</taxon>
        <taxon>Lujinxingia</taxon>
    </lineage>
</organism>
<feature type="compositionally biased region" description="Low complexity" evidence="1">
    <location>
        <begin position="46"/>
        <end position="62"/>
    </location>
</feature>
<dbReference type="AlphaFoldDB" id="A0A328C730"/>
<proteinExistence type="predicted"/>
<name>A0A328C730_9DELT</name>
<feature type="region of interest" description="Disordered" evidence="1">
    <location>
        <begin position="24"/>
        <end position="68"/>
    </location>
</feature>
<sequence length="240" mass="26006">MLVALVAMVGVSIDAEAQTVRRFDDAGDGSQSQIYIPGMPVPQPAAAPAAGDAASSQPGGDAEASDEGSYQISLYGTRGRRARASELAARPADELYRGVIPGTRDEMAHLADARRAGAQTGSPNQLTWIGFLPEASRTRVFFQSPRPMRYQVQRGAGEQPQVVLTFENAEIPTRNFSRFIDASFFKRAVTRIDARELSGGGVEVTIDLREEVNPQVSTDGEYLYLDFPHQTSRSTQARAN</sequence>
<dbReference type="Proteomes" id="UP000249169">
    <property type="component" value="Unassembled WGS sequence"/>
</dbReference>
<reference evidence="3 4" key="1">
    <citation type="submission" date="2018-05" db="EMBL/GenBank/DDBJ databases">
        <title>Lujinxingia marina gen. nov. sp. nov., a new facultative anaerobic member of the class Deltaproteobacteria, and proposal of Lujinxingaceae fam. nov.</title>
        <authorList>
            <person name="Li C.-M."/>
        </authorList>
    </citation>
    <scope>NUCLEOTIDE SEQUENCE [LARGE SCALE GENOMIC DNA]</scope>
    <source>
        <strain evidence="3 4">B210</strain>
    </source>
</reference>
<keyword evidence="4" id="KW-1185">Reference proteome</keyword>
<protein>
    <recommendedName>
        <fullName evidence="2">AMIN domain-containing protein</fullName>
    </recommendedName>
</protein>
<gene>
    <name evidence="3" type="ORF">DL240_05700</name>
</gene>
<evidence type="ECO:0000259" key="2">
    <source>
        <dbReference type="Pfam" id="PF11741"/>
    </source>
</evidence>
<evidence type="ECO:0000313" key="4">
    <source>
        <dbReference type="Proteomes" id="UP000249169"/>
    </source>
</evidence>
<dbReference type="Pfam" id="PF11741">
    <property type="entry name" value="AMIN"/>
    <property type="match status" value="1"/>
</dbReference>
<dbReference type="InterPro" id="IPR021731">
    <property type="entry name" value="AMIN_dom"/>
</dbReference>
<evidence type="ECO:0000256" key="1">
    <source>
        <dbReference type="SAM" id="MobiDB-lite"/>
    </source>
</evidence>
<feature type="domain" description="AMIN" evidence="2">
    <location>
        <begin position="134"/>
        <end position="216"/>
    </location>
</feature>
<dbReference type="EMBL" id="QHKO01000002">
    <property type="protein sequence ID" value="RAL23653.1"/>
    <property type="molecule type" value="Genomic_DNA"/>
</dbReference>
<evidence type="ECO:0000313" key="3">
    <source>
        <dbReference type="EMBL" id="RAL23653.1"/>
    </source>
</evidence>